<gene>
    <name evidence="1" type="ORF">FSB76_25175</name>
</gene>
<evidence type="ECO:0000313" key="1">
    <source>
        <dbReference type="EMBL" id="QEC79083.1"/>
    </source>
</evidence>
<proteinExistence type="predicted"/>
<dbReference type="EMBL" id="CP042437">
    <property type="protein sequence ID" value="QEC79083.1"/>
    <property type="molecule type" value="Genomic_DNA"/>
</dbReference>
<dbReference type="KEGG" id="mgk:FSB76_25175"/>
<dbReference type="Proteomes" id="UP000321362">
    <property type="component" value="Chromosome"/>
</dbReference>
<name>A0A5B8W5K9_9SPHI</name>
<dbReference type="AlphaFoldDB" id="A0A5B8W5K9"/>
<accession>A0A5B8W5K9</accession>
<protein>
    <submittedName>
        <fullName evidence="1">Uncharacterized protein</fullName>
    </submittedName>
</protein>
<dbReference type="RefSeq" id="WP_147058337.1">
    <property type="nucleotide sequence ID" value="NZ_CP042437.1"/>
</dbReference>
<sequence length="72" mass="8204">MESFELQVDQRTYKVIQSAIGKTTVFSVFSHSSFHTITKVGADCWEVVEHRFGNHQIPLQVIGKSIDDYFGL</sequence>
<keyword evidence="2" id="KW-1185">Reference proteome</keyword>
<evidence type="ECO:0000313" key="2">
    <source>
        <dbReference type="Proteomes" id="UP000321362"/>
    </source>
</evidence>
<organism evidence="1 2">
    <name type="scientific">Mucilaginibacter ginsenosidivorax</name>
    <dbReference type="NCBI Taxonomy" id="862126"/>
    <lineage>
        <taxon>Bacteria</taxon>
        <taxon>Pseudomonadati</taxon>
        <taxon>Bacteroidota</taxon>
        <taxon>Sphingobacteriia</taxon>
        <taxon>Sphingobacteriales</taxon>
        <taxon>Sphingobacteriaceae</taxon>
        <taxon>Mucilaginibacter</taxon>
    </lineage>
</organism>
<reference evidence="1 2" key="1">
    <citation type="journal article" date="2013" name="J. Microbiol.">
        <title>Mucilaginibacter ginsenosidivorax sp. nov., with ginsenoside converting activity isolated from sediment.</title>
        <authorList>
            <person name="Kim J.K."/>
            <person name="Choi T.E."/>
            <person name="Liu Q.M."/>
            <person name="Park H.Y."/>
            <person name="Yi T.H."/>
            <person name="Yoon M.H."/>
            <person name="Kim S.C."/>
            <person name="Im W.T."/>
        </authorList>
    </citation>
    <scope>NUCLEOTIDE SEQUENCE [LARGE SCALE GENOMIC DNA]</scope>
    <source>
        <strain evidence="1 2">KHI28</strain>
    </source>
</reference>
<dbReference type="OrthoDB" id="798223at2"/>